<dbReference type="Gene3D" id="3.30.70.920">
    <property type="match status" value="1"/>
</dbReference>
<feature type="domain" description="HTH asnC-type" evidence="4">
    <location>
        <begin position="9"/>
        <end position="70"/>
    </location>
</feature>
<dbReference type="PROSITE" id="PS50956">
    <property type="entry name" value="HTH_ASNC_2"/>
    <property type="match status" value="1"/>
</dbReference>
<evidence type="ECO:0000256" key="2">
    <source>
        <dbReference type="ARBA" id="ARBA00023125"/>
    </source>
</evidence>
<dbReference type="InterPro" id="IPR019885">
    <property type="entry name" value="Tscrpt_reg_HTH_AsnC-type_CS"/>
</dbReference>
<comment type="caution">
    <text evidence="5">The sequence shown here is derived from an EMBL/GenBank/DDBJ whole genome shotgun (WGS) entry which is preliminary data.</text>
</comment>
<evidence type="ECO:0000256" key="3">
    <source>
        <dbReference type="ARBA" id="ARBA00023163"/>
    </source>
</evidence>
<dbReference type="SUPFAM" id="SSF54909">
    <property type="entry name" value="Dimeric alpha+beta barrel"/>
    <property type="match status" value="1"/>
</dbReference>
<gene>
    <name evidence="5" type="ORF">JSQ98_07055</name>
</gene>
<dbReference type="InterPro" id="IPR011008">
    <property type="entry name" value="Dimeric_a/b-barrel"/>
</dbReference>
<keyword evidence="1" id="KW-0805">Transcription regulation</keyword>
<evidence type="ECO:0000313" key="5">
    <source>
        <dbReference type="EMBL" id="MBS3181953.1"/>
    </source>
</evidence>
<dbReference type="Proteomes" id="UP000811492">
    <property type="component" value="Unassembled WGS sequence"/>
</dbReference>
<protein>
    <submittedName>
        <fullName evidence="5">Lrp/AsnC family transcriptional regulator</fullName>
    </submittedName>
</protein>
<dbReference type="RefSeq" id="WP_211648973.1">
    <property type="nucleotide sequence ID" value="NZ_JAFEVO010000001.1"/>
</dbReference>
<dbReference type="InterPro" id="IPR019888">
    <property type="entry name" value="Tscrpt_reg_AsnC-like"/>
</dbReference>
<evidence type="ECO:0000313" key="6">
    <source>
        <dbReference type="Proteomes" id="UP000811492"/>
    </source>
</evidence>
<dbReference type="InterPro" id="IPR036390">
    <property type="entry name" value="WH_DNA-bd_sf"/>
</dbReference>
<accession>A0ABS5M4K0</accession>
<dbReference type="InterPro" id="IPR019887">
    <property type="entry name" value="Tscrpt_reg_AsnC/Lrp_C"/>
</dbReference>
<dbReference type="EMBL" id="JAFEVO010000001">
    <property type="protein sequence ID" value="MBS3181953.1"/>
    <property type="molecule type" value="Genomic_DNA"/>
</dbReference>
<dbReference type="Pfam" id="PF13412">
    <property type="entry name" value="HTH_24"/>
    <property type="match status" value="1"/>
</dbReference>
<dbReference type="PRINTS" id="PR00033">
    <property type="entry name" value="HTHASNC"/>
</dbReference>
<reference evidence="5 6" key="1">
    <citation type="submission" date="2021-02" db="EMBL/GenBank/DDBJ databases">
        <title>Draft genome and description of Leucobacter sp nov strain Marseille-Q4368.</title>
        <authorList>
            <person name="Boxberger M."/>
            <person name="La Scola B."/>
        </authorList>
    </citation>
    <scope>NUCLEOTIDE SEQUENCE [LARGE SCALE GENOMIC DNA]</scope>
    <source>
        <strain evidence="5 6">Marseille-Q4368</strain>
    </source>
</reference>
<dbReference type="Pfam" id="PF01037">
    <property type="entry name" value="AsnC_trans_reg"/>
    <property type="match status" value="1"/>
</dbReference>
<keyword evidence="6" id="KW-1185">Reference proteome</keyword>
<dbReference type="InterPro" id="IPR036388">
    <property type="entry name" value="WH-like_DNA-bd_sf"/>
</dbReference>
<keyword evidence="2" id="KW-0238">DNA-binding</keyword>
<evidence type="ECO:0000256" key="1">
    <source>
        <dbReference type="ARBA" id="ARBA00023015"/>
    </source>
</evidence>
<evidence type="ECO:0000259" key="4">
    <source>
        <dbReference type="PROSITE" id="PS50956"/>
    </source>
</evidence>
<dbReference type="SMART" id="SM00344">
    <property type="entry name" value="HTH_ASNC"/>
    <property type="match status" value="1"/>
</dbReference>
<dbReference type="InterPro" id="IPR000485">
    <property type="entry name" value="AsnC-type_HTH_dom"/>
</dbReference>
<sequence>MSRVPEQIIDDLDRRVLRTLRDMPRATLGEMAEHVGVSRTTFKARLDRLWESGIIIGHETQLDLASMGLEVQAWVQLNVQQGELEPITEMLDGLPHVIEAFVTTGGADVQCRMVARSTAHLQELLLELSRHPAVTRTKSSVILSSLVSHRKVQALDLLDL</sequence>
<dbReference type="PANTHER" id="PTHR30154:SF34">
    <property type="entry name" value="TRANSCRIPTIONAL REGULATOR AZLB"/>
    <property type="match status" value="1"/>
</dbReference>
<organism evidence="5 6">
    <name type="scientific">Leucobacter manosquensis</name>
    <dbReference type="NCBI Taxonomy" id="2810611"/>
    <lineage>
        <taxon>Bacteria</taxon>
        <taxon>Bacillati</taxon>
        <taxon>Actinomycetota</taxon>
        <taxon>Actinomycetes</taxon>
        <taxon>Micrococcales</taxon>
        <taxon>Microbacteriaceae</taxon>
        <taxon>Leucobacter</taxon>
    </lineage>
</organism>
<dbReference type="PANTHER" id="PTHR30154">
    <property type="entry name" value="LEUCINE-RESPONSIVE REGULATORY PROTEIN"/>
    <property type="match status" value="1"/>
</dbReference>
<proteinExistence type="predicted"/>
<dbReference type="SUPFAM" id="SSF46785">
    <property type="entry name" value="Winged helix' DNA-binding domain"/>
    <property type="match status" value="1"/>
</dbReference>
<dbReference type="Gene3D" id="1.10.10.10">
    <property type="entry name" value="Winged helix-like DNA-binding domain superfamily/Winged helix DNA-binding domain"/>
    <property type="match status" value="1"/>
</dbReference>
<name>A0ABS5M4K0_9MICO</name>
<dbReference type="PROSITE" id="PS00519">
    <property type="entry name" value="HTH_ASNC_1"/>
    <property type="match status" value="1"/>
</dbReference>
<keyword evidence="3" id="KW-0804">Transcription</keyword>